<feature type="signal peptide" evidence="10">
    <location>
        <begin position="1"/>
        <end position="23"/>
    </location>
</feature>
<feature type="binding site" evidence="8">
    <location>
        <position position="365"/>
    </location>
    <ligand>
        <name>ATP</name>
        <dbReference type="ChEBI" id="CHEBI:30616"/>
    </ligand>
</feature>
<feature type="domain" description="Gnk2-homologous" evidence="12">
    <location>
        <begin position="142"/>
        <end position="248"/>
    </location>
</feature>
<keyword evidence="9" id="KW-0472">Membrane</keyword>
<dbReference type="PROSITE" id="PS00107">
    <property type="entry name" value="PROTEIN_KINASE_ATP"/>
    <property type="match status" value="1"/>
</dbReference>
<evidence type="ECO:0000256" key="9">
    <source>
        <dbReference type="SAM" id="Phobius"/>
    </source>
</evidence>
<reference evidence="13" key="1">
    <citation type="journal article" date="2021" name="Nat. Commun.">
        <title>Genomic analyses provide insights into spinach domestication and the genetic basis of agronomic traits.</title>
        <authorList>
            <person name="Cai X."/>
            <person name="Sun X."/>
            <person name="Xu C."/>
            <person name="Sun H."/>
            <person name="Wang X."/>
            <person name="Ge C."/>
            <person name="Zhang Z."/>
            <person name="Wang Q."/>
            <person name="Fei Z."/>
            <person name="Jiao C."/>
            <person name="Wang Q."/>
        </authorList>
    </citation>
    <scope>NUCLEOTIDE SEQUENCE [LARGE SCALE GENOMIC DNA]</scope>
    <source>
        <strain evidence="13">cv. Varoflay</strain>
    </source>
</reference>
<dbReference type="InterPro" id="IPR038408">
    <property type="entry name" value="GNK2_sf"/>
</dbReference>
<evidence type="ECO:0000313" key="13">
    <source>
        <dbReference type="Proteomes" id="UP000813463"/>
    </source>
</evidence>
<dbReference type="SMART" id="SM00220">
    <property type="entry name" value="S_TKc"/>
    <property type="match status" value="1"/>
</dbReference>
<keyword evidence="13" id="KW-1185">Reference proteome</keyword>
<dbReference type="Proteomes" id="UP000813463">
    <property type="component" value="Chromosome 3"/>
</dbReference>
<evidence type="ECO:0000256" key="3">
    <source>
        <dbReference type="ARBA" id="ARBA00022737"/>
    </source>
</evidence>
<dbReference type="RefSeq" id="XP_056697179.1">
    <property type="nucleotide sequence ID" value="XM_056841201.1"/>
</dbReference>
<feature type="chain" id="PRO_5045821607" evidence="10">
    <location>
        <begin position="24"/>
        <end position="650"/>
    </location>
</feature>
<dbReference type="Gene3D" id="3.30.200.20">
    <property type="entry name" value="Phosphorylase Kinase, domain 1"/>
    <property type="match status" value="1"/>
</dbReference>
<evidence type="ECO:0000259" key="11">
    <source>
        <dbReference type="PROSITE" id="PS50011"/>
    </source>
</evidence>
<keyword evidence="5" id="KW-0418">Kinase</keyword>
<proteinExistence type="predicted"/>
<reference evidence="14" key="2">
    <citation type="submission" date="2025-08" db="UniProtKB">
        <authorList>
            <consortium name="RefSeq"/>
        </authorList>
    </citation>
    <scope>IDENTIFICATION</scope>
    <source>
        <tissue evidence="14">Leaf</tissue>
    </source>
</reference>
<evidence type="ECO:0000256" key="7">
    <source>
        <dbReference type="ARBA" id="ARBA00023180"/>
    </source>
</evidence>
<dbReference type="InterPro" id="IPR002902">
    <property type="entry name" value="GNK2"/>
</dbReference>
<dbReference type="PROSITE" id="PS50011">
    <property type="entry name" value="PROTEIN_KINASE_DOM"/>
    <property type="match status" value="1"/>
</dbReference>
<protein>
    <submittedName>
        <fullName evidence="14">Leucine-rich repeat receptor-like serine/threonine-protein kinase At2g04300</fullName>
    </submittedName>
</protein>
<dbReference type="InterPro" id="IPR000719">
    <property type="entry name" value="Prot_kinase_dom"/>
</dbReference>
<dbReference type="PROSITE" id="PS51473">
    <property type="entry name" value="GNK2"/>
    <property type="match status" value="2"/>
</dbReference>
<organism evidence="13 14">
    <name type="scientific">Spinacia oleracea</name>
    <name type="common">Spinach</name>
    <dbReference type="NCBI Taxonomy" id="3562"/>
    <lineage>
        <taxon>Eukaryota</taxon>
        <taxon>Viridiplantae</taxon>
        <taxon>Streptophyta</taxon>
        <taxon>Embryophyta</taxon>
        <taxon>Tracheophyta</taxon>
        <taxon>Spermatophyta</taxon>
        <taxon>Magnoliopsida</taxon>
        <taxon>eudicotyledons</taxon>
        <taxon>Gunneridae</taxon>
        <taxon>Pentapetalae</taxon>
        <taxon>Caryophyllales</taxon>
        <taxon>Chenopodiaceae</taxon>
        <taxon>Chenopodioideae</taxon>
        <taxon>Anserineae</taxon>
        <taxon>Spinacia</taxon>
    </lineage>
</organism>
<keyword evidence="1" id="KW-0808">Transferase</keyword>
<evidence type="ECO:0000259" key="12">
    <source>
        <dbReference type="PROSITE" id="PS51473"/>
    </source>
</evidence>
<dbReference type="PROSITE" id="PS00108">
    <property type="entry name" value="PROTEIN_KINASE_ST"/>
    <property type="match status" value="1"/>
</dbReference>
<dbReference type="InterPro" id="IPR017441">
    <property type="entry name" value="Protein_kinase_ATP_BS"/>
</dbReference>
<dbReference type="InterPro" id="IPR008271">
    <property type="entry name" value="Ser/Thr_kinase_AS"/>
</dbReference>
<dbReference type="GeneID" id="110797465"/>
<keyword evidence="2 10" id="KW-0732">Signal</keyword>
<evidence type="ECO:0000256" key="4">
    <source>
        <dbReference type="ARBA" id="ARBA00022741"/>
    </source>
</evidence>
<evidence type="ECO:0000256" key="8">
    <source>
        <dbReference type="PROSITE-ProRule" id="PRU10141"/>
    </source>
</evidence>
<name>A0ABM3RNI5_SPIOL</name>
<dbReference type="Gene3D" id="3.30.430.20">
    <property type="entry name" value="Gnk2 domain, C-X8-C-X2-C motif"/>
    <property type="match status" value="2"/>
</dbReference>
<dbReference type="PANTHER" id="PTHR45631:SF68">
    <property type="entry name" value="REPEAT FAMILY PROTEIN, PUTATIVE, EXPRESSED-RELATED"/>
    <property type="match status" value="1"/>
</dbReference>
<keyword evidence="3" id="KW-0677">Repeat</keyword>
<evidence type="ECO:0000256" key="2">
    <source>
        <dbReference type="ARBA" id="ARBA00022729"/>
    </source>
</evidence>
<dbReference type="Pfam" id="PF01657">
    <property type="entry name" value="Stress-antifung"/>
    <property type="match status" value="1"/>
</dbReference>
<dbReference type="InterPro" id="IPR011009">
    <property type="entry name" value="Kinase-like_dom_sf"/>
</dbReference>
<gene>
    <name evidence="14" type="primary">LOC110797465</name>
</gene>
<feature type="domain" description="Protein kinase" evidence="11">
    <location>
        <begin position="335"/>
        <end position="610"/>
    </location>
</feature>
<evidence type="ECO:0000256" key="10">
    <source>
        <dbReference type="SAM" id="SignalP"/>
    </source>
</evidence>
<sequence>MSCLGKMLGLMILLLCHTPIYSALPTDDEDDPPYHDCSNNAEFSYIPGSIFEEHLNHILSTQILTNTALPTYSKFTNGTGIDQVYALYFCRGDVDVNTCRQCIKYAVQEIVQKCKLKKQGIVWYEFCTLRYANYAFFSLDEESPFKLHRNSTSLVSDPILKPHNELIDKTMNNLFIKAAYNKLPLGFATSKTNLSSNQKLQGFAQCSPYISSNLCEKCLSHAYSQMHQSSITTVFLPSCNIGFDLVGSPPSPGPSASHKPDSLSERSKVLLQVLLPIIIFFSIVGAFWFWRWRCRPSGAGETNNTTEAMEEGPQIEESRLQLARFTYSQVKDMTNEFNRKLGEGGYGIVYYGCLSDNNNKEVAVKVLSKNDAPKQFSNEVNVLGRIYHKNLVTLIGYCEEGTSNLALIYEYMSGGDLKALLSENAGVVVSWKRRLAIAFDTAQGLDYLHTGCSPPIVHRDVKPANILLNQHFLQAKVADFGFSKIFPAEYVSKLETRVIGTTGYLDPQYHLTGQVNEKSDVYSFGIVLFELITGKSAIIKYTNTHLVQWVTPLYERGDIGSILDPRIRVEVGENYNTIWRATELAKQCVELDAAHRPTMSNIVIELRECLAMENVDVECASSVTTSMEMMTAPVTITSIGPQPRQYCMKQ</sequence>
<feature type="domain" description="Gnk2-homologous" evidence="12">
    <location>
        <begin position="31"/>
        <end position="136"/>
    </location>
</feature>
<keyword evidence="7" id="KW-0325">Glycoprotein</keyword>
<evidence type="ECO:0000256" key="1">
    <source>
        <dbReference type="ARBA" id="ARBA00022679"/>
    </source>
</evidence>
<keyword evidence="4 8" id="KW-0547">Nucleotide-binding</keyword>
<dbReference type="CDD" id="cd23509">
    <property type="entry name" value="Gnk2-like"/>
    <property type="match status" value="2"/>
</dbReference>
<keyword evidence="9" id="KW-0812">Transmembrane</keyword>
<feature type="transmembrane region" description="Helical" evidence="9">
    <location>
        <begin position="269"/>
        <end position="290"/>
    </location>
</feature>
<keyword evidence="6 8" id="KW-0067">ATP-binding</keyword>
<dbReference type="Pfam" id="PF00069">
    <property type="entry name" value="Pkinase"/>
    <property type="match status" value="1"/>
</dbReference>
<evidence type="ECO:0000256" key="5">
    <source>
        <dbReference type="ARBA" id="ARBA00022777"/>
    </source>
</evidence>
<dbReference type="PANTHER" id="PTHR45631">
    <property type="entry name" value="OS07G0107800 PROTEIN-RELATED"/>
    <property type="match status" value="1"/>
</dbReference>
<accession>A0ABM3RNI5</accession>
<evidence type="ECO:0000313" key="14">
    <source>
        <dbReference type="RefSeq" id="XP_056697179.1"/>
    </source>
</evidence>
<dbReference type="SUPFAM" id="SSF56112">
    <property type="entry name" value="Protein kinase-like (PK-like)"/>
    <property type="match status" value="1"/>
</dbReference>
<dbReference type="Gene3D" id="1.10.510.10">
    <property type="entry name" value="Transferase(Phosphotransferase) domain 1"/>
    <property type="match status" value="1"/>
</dbReference>
<keyword evidence="9" id="KW-1133">Transmembrane helix</keyword>
<evidence type="ECO:0000256" key="6">
    <source>
        <dbReference type="ARBA" id="ARBA00022840"/>
    </source>
</evidence>